<evidence type="ECO:0000313" key="10">
    <source>
        <dbReference type="Proteomes" id="UP000593601"/>
    </source>
</evidence>
<keyword evidence="6" id="KW-0449">Lipoprotein</keyword>
<name>A0A7M2RKU7_9FIRM</name>
<keyword evidence="4 7" id="KW-0732">Signal</keyword>
<evidence type="ECO:0000256" key="1">
    <source>
        <dbReference type="ARBA" id="ARBA00004193"/>
    </source>
</evidence>
<evidence type="ECO:0000256" key="7">
    <source>
        <dbReference type="SAM" id="SignalP"/>
    </source>
</evidence>
<dbReference type="PANTHER" id="PTHR34296:SF2">
    <property type="entry name" value="ABC TRANSPORTER GUANOSINE-BINDING PROTEIN NUPN"/>
    <property type="match status" value="1"/>
</dbReference>
<dbReference type="CDD" id="cd06304">
    <property type="entry name" value="PBP1_BmpA_Med_PnrA-like"/>
    <property type="match status" value="1"/>
</dbReference>
<comment type="similarity">
    <text evidence="2">Belongs to the BMP lipoprotein family.</text>
</comment>
<dbReference type="Proteomes" id="UP000593601">
    <property type="component" value="Chromosome"/>
</dbReference>
<evidence type="ECO:0000256" key="5">
    <source>
        <dbReference type="ARBA" id="ARBA00023136"/>
    </source>
</evidence>
<evidence type="ECO:0000256" key="3">
    <source>
        <dbReference type="ARBA" id="ARBA00022475"/>
    </source>
</evidence>
<gene>
    <name evidence="9" type="ORF">INP51_03080</name>
</gene>
<proteinExistence type="inferred from homology"/>
<sequence length="346" mass="36593">MKKIKMFALSVLLVCTGLLGTACKGSDNSSKTAEAAGTSKASGIDKKGQKVGLILSGSISDKSWNYTAYQGLQLIEKEGAEVFYQENVAISDCADSIRTYAEAGMNLIYISSDSYQDVVAENASNYPDVTFIIINGTEQGTNYYSVQISDEEQGFLLGVIAAYASDAKKAGFVGGMEITPIINGNKGFEQGVKYVNPEIEIDSAMTGDFLDVTAAKEQTVAFADAGVDVVVPMADDASIGVIEGAQASGIYSVGTGDGQKGKGPDTMLTAVNKDTSVAYLASYKQFLDGKLSGDSIPKYGAKEGVVYLGEWLPASDQILSDDDKEKIADVFKKLESKEISVSIDQS</sequence>
<evidence type="ECO:0000256" key="2">
    <source>
        <dbReference type="ARBA" id="ARBA00008610"/>
    </source>
</evidence>
<reference evidence="9 10" key="1">
    <citation type="submission" date="2020-10" db="EMBL/GenBank/DDBJ databases">
        <title>Blautia liquoris sp.nov., isolated from the mud in a fermentation cellar used for the production of Chinese strong-flavoured liquor.</title>
        <authorList>
            <person name="Lu L."/>
        </authorList>
    </citation>
    <scope>NUCLEOTIDE SEQUENCE [LARGE SCALE GENOMIC DNA]</scope>
    <source>
        <strain evidence="9 10">LZLJ-3</strain>
    </source>
</reference>
<dbReference type="Gene3D" id="3.40.50.2300">
    <property type="match status" value="2"/>
</dbReference>
<comment type="subcellular location">
    <subcellularLocation>
        <location evidence="1">Cell membrane</location>
        <topology evidence="1">Lipid-anchor</topology>
    </subcellularLocation>
</comment>
<protein>
    <submittedName>
        <fullName evidence="9">BMP family protein</fullName>
    </submittedName>
</protein>
<accession>A0A7M2RKU7</accession>
<dbReference type="KEGG" id="bliq:INP51_03080"/>
<keyword evidence="5" id="KW-0472">Membrane</keyword>
<keyword evidence="3" id="KW-1003">Cell membrane</keyword>
<dbReference type="InterPro" id="IPR003760">
    <property type="entry name" value="PnrA-like"/>
</dbReference>
<dbReference type="GO" id="GO:0005886">
    <property type="term" value="C:plasma membrane"/>
    <property type="evidence" value="ECO:0007669"/>
    <property type="project" value="UniProtKB-SubCell"/>
</dbReference>
<dbReference type="RefSeq" id="WP_193736280.1">
    <property type="nucleotide sequence ID" value="NZ_CP063304.1"/>
</dbReference>
<dbReference type="EMBL" id="CP063304">
    <property type="protein sequence ID" value="QOV19960.1"/>
    <property type="molecule type" value="Genomic_DNA"/>
</dbReference>
<evidence type="ECO:0000256" key="6">
    <source>
        <dbReference type="ARBA" id="ARBA00023288"/>
    </source>
</evidence>
<feature type="domain" description="ABC transporter substrate-binding protein PnrA-like" evidence="8">
    <location>
        <begin position="49"/>
        <end position="342"/>
    </location>
</feature>
<evidence type="ECO:0000256" key="4">
    <source>
        <dbReference type="ARBA" id="ARBA00022729"/>
    </source>
</evidence>
<dbReference type="SUPFAM" id="SSF53822">
    <property type="entry name" value="Periplasmic binding protein-like I"/>
    <property type="match status" value="1"/>
</dbReference>
<dbReference type="PANTHER" id="PTHR34296">
    <property type="entry name" value="TRANSCRIPTIONAL ACTIVATOR PROTEIN MED"/>
    <property type="match status" value="1"/>
</dbReference>
<keyword evidence="10" id="KW-1185">Reference proteome</keyword>
<feature type="signal peptide" evidence="7">
    <location>
        <begin position="1"/>
        <end position="24"/>
    </location>
</feature>
<dbReference type="InterPro" id="IPR028082">
    <property type="entry name" value="Peripla_BP_I"/>
</dbReference>
<evidence type="ECO:0000313" key="9">
    <source>
        <dbReference type="EMBL" id="QOV19960.1"/>
    </source>
</evidence>
<dbReference type="InterPro" id="IPR050957">
    <property type="entry name" value="BMP_lipoprotein"/>
</dbReference>
<evidence type="ECO:0000259" key="8">
    <source>
        <dbReference type="Pfam" id="PF02608"/>
    </source>
</evidence>
<dbReference type="Pfam" id="PF02608">
    <property type="entry name" value="Bmp"/>
    <property type="match status" value="1"/>
</dbReference>
<dbReference type="AlphaFoldDB" id="A0A7M2RKU7"/>
<feature type="chain" id="PRO_5038952531" evidence="7">
    <location>
        <begin position="25"/>
        <end position="346"/>
    </location>
</feature>
<organism evidence="9 10">
    <name type="scientific">Blautia liquoris</name>
    <dbReference type="NCBI Taxonomy" id="2779518"/>
    <lineage>
        <taxon>Bacteria</taxon>
        <taxon>Bacillati</taxon>
        <taxon>Bacillota</taxon>
        <taxon>Clostridia</taxon>
        <taxon>Lachnospirales</taxon>
        <taxon>Lachnospiraceae</taxon>
        <taxon>Blautia</taxon>
    </lineage>
</organism>
<dbReference type="PROSITE" id="PS51257">
    <property type="entry name" value="PROKAR_LIPOPROTEIN"/>
    <property type="match status" value="1"/>
</dbReference>